<dbReference type="InterPro" id="IPR004593">
    <property type="entry name" value="SbcD"/>
</dbReference>
<evidence type="ECO:0000256" key="4">
    <source>
        <dbReference type="ARBA" id="ARBA00022722"/>
    </source>
</evidence>
<dbReference type="GO" id="GO:0006260">
    <property type="term" value="P:DNA replication"/>
    <property type="evidence" value="ECO:0007669"/>
    <property type="project" value="UniProtKB-KW"/>
</dbReference>
<comment type="similarity">
    <text evidence="1 7">Belongs to the SbcD family.</text>
</comment>
<dbReference type="GO" id="GO:0004519">
    <property type="term" value="F:endonuclease activity"/>
    <property type="evidence" value="ECO:0007669"/>
    <property type="project" value="UniProtKB-KW"/>
</dbReference>
<proteinExistence type="inferred from homology"/>
<feature type="domain" description="Calcineurin-like phosphoesterase" evidence="8">
    <location>
        <begin position="1"/>
        <end position="234"/>
    </location>
</feature>
<dbReference type="PANTHER" id="PTHR30337:SF0">
    <property type="entry name" value="NUCLEASE SBCCD SUBUNIT D"/>
    <property type="match status" value="1"/>
</dbReference>
<dbReference type="EMBL" id="QGTJ01000001">
    <property type="protein sequence ID" value="PWV65802.1"/>
    <property type="molecule type" value="Genomic_DNA"/>
</dbReference>
<gene>
    <name evidence="7" type="primary">sbcD</name>
    <name evidence="10" type="ORF">C7443_101287</name>
</gene>
<dbReference type="PANTHER" id="PTHR30337">
    <property type="entry name" value="COMPONENT OF ATP-DEPENDENT DSDNA EXONUCLEASE"/>
    <property type="match status" value="1"/>
</dbReference>
<evidence type="ECO:0000256" key="7">
    <source>
        <dbReference type="RuleBase" id="RU363069"/>
    </source>
</evidence>
<dbReference type="GO" id="GO:0008408">
    <property type="term" value="F:3'-5' exonuclease activity"/>
    <property type="evidence" value="ECO:0007669"/>
    <property type="project" value="InterPro"/>
</dbReference>
<protein>
    <recommendedName>
        <fullName evidence="3 7">Nuclease SbcCD subunit D</fullName>
    </recommendedName>
</protein>
<dbReference type="InterPro" id="IPR026843">
    <property type="entry name" value="SbcD_C"/>
</dbReference>
<evidence type="ECO:0000259" key="9">
    <source>
        <dbReference type="Pfam" id="PF12320"/>
    </source>
</evidence>
<organism evidence="10 11">
    <name type="scientific">Plasticicumulans acidivorans</name>
    <dbReference type="NCBI Taxonomy" id="886464"/>
    <lineage>
        <taxon>Bacteria</taxon>
        <taxon>Pseudomonadati</taxon>
        <taxon>Pseudomonadota</taxon>
        <taxon>Gammaproteobacteria</taxon>
        <taxon>Candidatus Competibacteraceae</taxon>
        <taxon>Plasticicumulans</taxon>
    </lineage>
</organism>
<reference evidence="10 11" key="1">
    <citation type="submission" date="2018-05" db="EMBL/GenBank/DDBJ databases">
        <title>Genomic Encyclopedia of Type Strains, Phase IV (KMG-IV): sequencing the most valuable type-strain genomes for metagenomic binning, comparative biology and taxonomic classification.</title>
        <authorList>
            <person name="Goeker M."/>
        </authorList>
    </citation>
    <scope>NUCLEOTIDE SEQUENCE [LARGE SCALE GENOMIC DNA]</scope>
    <source>
        <strain evidence="10 11">DSM 23606</strain>
    </source>
</reference>
<evidence type="ECO:0000256" key="2">
    <source>
        <dbReference type="ARBA" id="ARBA00011322"/>
    </source>
</evidence>
<evidence type="ECO:0000256" key="3">
    <source>
        <dbReference type="ARBA" id="ARBA00013365"/>
    </source>
</evidence>
<evidence type="ECO:0000256" key="1">
    <source>
        <dbReference type="ARBA" id="ARBA00010555"/>
    </source>
</evidence>
<evidence type="ECO:0000313" key="11">
    <source>
        <dbReference type="Proteomes" id="UP000246569"/>
    </source>
</evidence>
<evidence type="ECO:0000313" key="10">
    <source>
        <dbReference type="EMBL" id="PWV65802.1"/>
    </source>
</evidence>
<dbReference type="OrthoDB" id="9773856at2"/>
<dbReference type="RefSeq" id="WP_110016794.1">
    <property type="nucleotide sequence ID" value="NZ_QGTJ01000001.1"/>
</dbReference>
<dbReference type="InterPro" id="IPR041796">
    <property type="entry name" value="Mre11_N"/>
</dbReference>
<dbReference type="SUPFAM" id="SSF56300">
    <property type="entry name" value="Metallo-dependent phosphatases"/>
    <property type="match status" value="1"/>
</dbReference>
<dbReference type="NCBIfam" id="TIGR00619">
    <property type="entry name" value="sbcd"/>
    <property type="match status" value="1"/>
</dbReference>
<dbReference type="GO" id="GO:0006310">
    <property type="term" value="P:DNA recombination"/>
    <property type="evidence" value="ECO:0007669"/>
    <property type="project" value="UniProtKB-KW"/>
</dbReference>
<dbReference type="Pfam" id="PF00149">
    <property type="entry name" value="Metallophos"/>
    <property type="match status" value="1"/>
</dbReference>
<evidence type="ECO:0000256" key="6">
    <source>
        <dbReference type="ARBA" id="ARBA00022839"/>
    </source>
</evidence>
<dbReference type="Proteomes" id="UP000246569">
    <property type="component" value="Unassembled WGS sequence"/>
</dbReference>
<dbReference type="AlphaFoldDB" id="A0A317MZR9"/>
<keyword evidence="7" id="KW-0255">Endonuclease</keyword>
<comment type="caution">
    <text evidence="10">The sequence shown here is derived from an EMBL/GenBank/DDBJ whole genome shotgun (WGS) entry which is preliminary data.</text>
</comment>
<comment type="subunit">
    <text evidence="2 7">Heterodimer of SbcC and SbcD.</text>
</comment>
<dbReference type="InterPro" id="IPR050535">
    <property type="entry name" value="DNA_Repair-Maintenance_Comp"/>
</dbReference>
<sequence>MRLLHTADWHLGQNLHGFDRADEHAAFLDWLLDTLERERADALLIAGDVFDQANPSAQAQRQLYAFLAAAVQRRPGLDIVLIAGNHDSPGRLEAIAPLAAAFGVHVIGHTHADVHGHVELERLLLPLHDTDGAVAAWCLAVPFLRPADVPRSSADEAGAAYAAGVARLYAELGALARTRRAAGQALIALGHCHLHGGAVSQHSERRLLIGNAEALPSTLFAADLDYVALGHLHRAQRIGEERLRYAGSPLPLSFAEVDYPHQVLRVDFTDGRLSAVEALRVPRSRALLRLPAAGPAPLEAVLAELAATRFPSPAPYLEVRVRLDAPQPGLRPLIEDALKGHDVRLARIDSCYAQTSTEPEAPAALERLDPAEVFARRYRMQFAAEPPEDYTAAFAELLQAVQHTEDAR</sequence>
<dbReference type="Pfam" id="PF12320">
    <property type="entry name" value="SbcD_C"/>
    <property type="match status" value="1"/>
</dbReference>
<keyword evidence="7" id="KW-0233">DNA recombination</keyword>
<keyword evidence="11" id="KW-1185">Reference proteome</keyword>
<keyword evidence="6 7" id="KW-0269">Exonuclease</keyword>
<accession>A0A317MZR9</accession>
<keyword evidence="4 7" id="KW-0540">Nuclease</keyword>
<name>A0A317MZR9_9GAMM</name>
<dbReference type="Gene3D" id="3.60.21.10">
    <property type="match status" value="1"/>
</dbReference>
<keyword evidence="5 7" id="KW-0378">Hydrolase</keyword>
<comment type="function">
    <text evidence="7">SbcCD cleaves DNA hairpin structures. These structures can inhibit DNA replication and are intermediates in certain DNA recombination reactions. The complex acts as a 3'-&gt;5' double strand exonuclease that can open hairpins. It also has a 5' single-strand endonuclease activity.</text>
</comment>
<dbReference type="CDD" id="cd00840">
    <property type="entry name" value="MPP_Mre11_N"/>
    <property type="match status" value="1"/>
</dbReference>
<feature type="domain" description="Nuclease SbcCD subunit D C-terminal" evidence="9">
    <location>
        <begin position="285"/>
        <end position="381"/>
    </location>
</feature>
<dbReference type="InterPro" id="IPR004843">
    <property type="entry name" value="Calcineurin-like_PHP"/>
</dbReference>
<dbReference type="InterPro" id="IPR029052">
    <property type="entry name" value="Metallo-depent_PP-like"/>
</dbReference>
<keyword evidence="7" id="KW-0235">DNA replication</keyword>
<evidence type="ECO:0000259" key="8">
    <source>
        <dbReference type="Pfam" id="PF00149"/>
    </source>
</evidence>
<evidence type="ECO:0000256" key="5">
    <source>
        <dbReference type="ARBA" id="ARBA00022801"/>
    </source>
</evidence>